<feature type="compositionally biased region" description="Basic and acidic residues" evidence="1">
    <location>
        <begin position="118"/>
        <end position="128"/>
    </location>
</feature>
<evidence type="ECO:0000256" key="1">
    <source>
        <dbReference type="SAM" id="MobiDB-lite"/>
    </source>
</evidence>
<dbReference type="OrthoDB" id="7680611at2759"/>
<accession>A0A2G5SLK8</accession>
<dbReference type="EMBL" id="PDUG01000006">
    <property type="protein sequence ID" value="PIC15950.1"/>
    <property type="molecule type" value="Genomic_DNA"/>
</dbReference>
<keyword evidence="3" id="KW-1185">Reference proteome</keyword>
<protein>
    <submittedName>
        <fullName evidence="2">Uncharacterized protein</fullName>
    </submittedName>
</protein>
<gene>
    <name evidence="2" type="primary">Cnig_chr_X.g22730</name>
    <name evidence="2" type="ORF">B9Z55_022730</name>
</gene>
<proteinExistence type="predicted"/>
<dbReference type="Proteomes" id="UP000230233">
    <property type="component" value="Chromosome X"/>
</dbReference>
<feature type="compositionally biased region" description="Low complexity" evidence="1">
    <location>
        <begin position="59"/>
        <end position="89"/>
    </location>
</feature>
<feature type="compositionally biased region" description="Acidic residues" evidence="1">
    <location>
        <begin position="230"/>
        <end position="242"/>
    </location>
</feature>
<feature type="compositionally biased region" description="Polar residues" evidence="1">
    <location>
        <begin position="212"/>
        <end position="223"/>
    </location>
</feature>
<comment type="caution">
    <text evidence="2">The sequence shown here is derived from an EMBL/GenBank/DDBJ whole genome shotgun (WGS) entry which is preliminary data.</text>
</comment>
<sequence>MTPPSSTPRKSVRTRKPVERFQSDYNNSSAEKADGNNRSNASPKTPGSSDVSGSPLSPPNAVVSESVSSSSNLLSARVNSKGTSSSDSSGPKLHSRAVPHSKAVPKKIQNLDYMDSDEPVKKKGRNESVGEAAGSRIGMKDNAMHNPAPNIGLLSSSFPRQQSEPTVTTCAQTASRRAPSFTSSVTSNLNYGTGSIVTGRKNLADEPHPRSRSSSTDSIQLEYTVTFPESDSESTTDSDDDEAKGPNEYRIVDAGLAVVPWPLSPPTLIGDRVLPPREIIIDGFLEGPAPAPNQFPMEIPLEFIDLPPHFLPMFVPFFEIPNLF</sequence>
<dbReference type="AlphaFoldDB" id="A0A2G5SLK8"/>
<feature type="compositionally biased region" description="Polar residues" evidence="1">
    <location>
        <begin position="23"/>
        <end position="55"/>
    </location>
</feature>
<name>A0A2G5SLK8_9PELO</name>
<reference evidence="3" key="1">
    <citation type="submission" date="2017-10" db="EMBL/GenBank/DDBJ databases">
        <title>Rapid genome shrinkage in a self-fertile nematode reveals novel sperm competition proteins.</title>
        <authorList>
            <person name="Yin D."/>
            <person name="Schwarz E.M."/>
            <person name="Thomas C.G."/>
            <person name="Felde R.L."/>
            <person name="Korf I.F."/>
            <person name="Cutter A.D."/>
            <person name="Schartner C.M."/>
            <person name="Ralston E.J."/>
            <person name="Meyer B.J."/>
            <person name="Haag E.S."/>
        </authorList>
    </citation>
    <scope>NUCLEOTIDE SEQUENCE [LARGE SCALE GENOMIC DNA]</scope>
    <source>
        <strain evidence="3">JU1422</strain>
    </source>
</reference>
<feature type="compositionally biased region" description="Basic residues" evidence="1">
    <location>
        <begin position="93"/>
        <end position="105"/>
    </location>
</feature>
<evidence type="ECO:0000313" key="3">
    <source>
        <dbReference type="Proteomes" id="UP000230233"/>
    </source>
</evidence>
<organism evidence="2 3">
    <name type="scientific">Caenorhabditis nigoni</name>
    <dbReference type="NCBI Taxonomy" id="1611254"/>
    <lineage>
        <taxon>Eukaryota</taxon>
        <taxon>Metazoa</taxon>
        <taxon>Ecdysozoa</taxon>
        <taxon>Nematoda</taxon>
        <taxon>Chromadorea</taxon>
        <taxon>Rhabditida</taxon>
        <taxon>Rhabditina</taxon>
        <taxon>Rhabditomorpha</taxon>
        <taxon>Rhabditoidea</taxon>
        <taxon>Rhabditidae</taxon>
        <taxon>Peloderinae</taxon>
        <taxon>Caenorhabditis</taxon>
    </lineage>
</organism>
<evidence type="ECO:0000313" key="2">
    <source>
        <dbReference type="EMBL" id="PIC15950.1"/>
    </source>
</evidence>
<feature type="region of interest" description="Disordered" evidence="1">
    <location>
        <begin position="1"/>
        <end position="246"/>
    </location>
</feature>
<feature type="compositionally biased region" description="Polar residues" evidence="1">
    <location>
        <begin position="153"/>
        <end position="196"/>
    </location>
</feature>